<dbReference type="InterPro" id="IPR002314">
    <property type="entry name" value="aa-tRNA-synt_IIb"/>
</dbReference>
<evidence type="ECO:0000256" key="2">
    <source>
        <dbReference type="ARBA" id="ARBA00008226"/>
    </source>
</evidence>
<evidence type="ECO:0000313" key="15">
    <source>
        <dbReference type="Proteomes" id="UP000250140"/>
    </source>
</evidence>
<dbReference type="EC" id="6.1.1.3" evidence="3"/>
<dbReference type="InterPro" id="IPR045864">
    <property type="entry name" value="aa-tRNA-synth_II/BPL/LPL"/>
</dbReference>
<keyword evidence="15" id="KW-1185">Reference proteome</keyword>
<evidence type="ECO:0000313" key="14">
    <source>
        <dbReference type="EMBL" id="OCL09797.1"/>
    </source>
</evidence>
<dbReference type="GO" id="GO:0006435">
    <property type="term" value="P:threonyl-tRNA aminoacylation"/>
    <property type="evidence" value="ECO:0007669"/>
    <property type="project" value="InterPro"/>
</dbReference>
<keyword evidence="10" id="KW-0030">Aminoacyl-tRNA synthetase</keyword>
<evidence type="ECO:0000256" key="9">
    <source>
        <dbReference type="ARBA" id="ARBA00023128"/>
    </source>
</evidence>
<comment type="catalytic activity">
    <reaction evidence="12">
        <text>tRNA(Thr) + L-threonine + ATP = L-threonyl-tRNA(Thr) + AMP + diphosphate + H(+)</text>
        <dbReference type="Rhea" id="RHEA:24624"/>
        <dbReference type="Rhea" id="RHEA-COMP:9670"/>
        <dbReference type="Rhea" id="RHEA-COMP:9704"/>
        <dbReference type="ChEBI" id="CHEBI:15378"/>
        <dbReference type="ChEBI" id="CHEBI:30616"/>
        <dbReference type="ChEBI" id="CHEBI:33019"/>
        <dbReference type="ChEBI" id="CHEBI:57926"/>
        <dbReference type="ChEBI" id="CHEBI:78442"/>
        <dbReference type="ChEBI" id="CHEBI:78534"/>
        <dbReference type="ChEBI" id="CHEBI:456215"/>
        <dbReference type="EC" id="6.1.1.3"/>
    </reaction>
</comment>
<dbReference type="InterPro" id="IPR006195">
    <property type="entry name" value="aa-tRNA-synth_II"/>
</dbReference>
<keyword evidence="8" id="KW-0809">Transit peptide</keyword>
<keyword evidence="9" id="KW-0496">Mitochondrion</keyword>
<dbReference type="Gene3D" id="3.30.930.10">
    <property type="entry name" value="Bira Bifunctional Protein, Domain 2"/>
    <property type="match status" value="1"/>
</dbReference>
<dbReference type="EMBL" id="KV749359">
    <property type="protein sequence ID" value="OCL09797.1"/>
    <property type="molecule type" value="Genomic_DNA"/>
</dbReference>
<accession>A0A8E2JUM5</accession>
<dbReference type="SUPFAM" id="SSF55681">
    <property type="entry name" value="Class II aaRS and biotin synthetases"/>
    <property type="match status" value="1"/>
</dbReference>
<dbReference type="PRINTS" id="PR01047">
    <property type="entry name" value="TRNASYNTHTHR"/>
</dbReference>
<dbReference type="PROSITE" id="PS50862">
    <property type="entry name" value="AA_TRNA_LIGASE_II"/>
    <property type="match status" value="1"/>
</dbReference>
<dbReference type="AlphaFoldDB" id="A0A8E2JUM5"/>
<gene>
    <name evidence="14" type="ORF">AOQ84DRAFT_438737</name>
</gene>
<evidence type="ECO:0000256" key="6">
    <source>
        <dbReference type="ARBA" id="ARBA00022840"/>
    </source>
</evidence>
<evidence type="ECO:0000256" key="1">
    <source>
        <dbReference type="ARBA" id="ARBA00004305"/>
    </source>
</evidence>
<proteinExistence type="inferred from homology"/>
<dbReference type="GO" id="GO:0004829">
    <property type="term" value="F:threonine-tRNA ligase activity"/>
    <property type="evidence" value="ECO:0007669"/>
    <property type="project" value="UniProtKB-EC"/>
</dbReference>
<reference evidence="14 15" key="1">
    <citation type="journal article" date="2016" name="Nat. Commun.">
        <title>Ectomycorrhizal ecology is imprinted in the genome of the dominant symbiotic fungus Cenococcum geophilum.</title>
        <authorList>
            <consortium name="DOE Joint Genome Institute"/>
            <person name="Peter M."/>
            <person name="Kohler A."/>
            <person name="Ohm R.A."/>
            <person name="Kuo A."/>
            <person name="Krutzmann J."/>
            <person name="Morin E."/>
            <person name="Arend M."/>
            <person name="Barry K.W."/>
            <person name="Binder M."/>
            <person name="Choi C."/>
            <person name="Clum A."/>
            <person name="Copeland A."/>
            <person name="Grisel N."/>
            <person name="Haridas S."/>
            <person name="Kipfer T."/>
            <person name="LaButti K."/>
            <person name="Lindquist E."/>
            <person name="Lipzen A."/>
            <person name="Maire R."/>
            <person name="Meier B."/>
            <person name="Mihaltcheva S."/>
            <person name="Molinier V."/>
            <person name="Murat C."/>
            <person name="Poggeler S."/>
            <person name="Quandt C.A."/>
            <person name="Sperisen C."/>
            <person name="Tritt A."/>
            <person name="Tisserant E."/>
            <person name="Crous P.W."/>
            <person name="Henrissat B."/>
            <person name="Nehls U."/>
            <person name="Egli S."/>
            <person name="Spatafora J.W."/>
            <person name="Grigoriev I.V."/>
            <person name="Martin F.M."/>
        </authorList>
    </citation>
    <scope>NUCLEOTIDE SEQUENCE [LARGE SCALE GENOMIC DNA]</scope>
    <source>
        <strain evidence="14 15">CBS 207.34</strain>
    </source>
</reference>
<sequence length="531" mass="59340">MEAAGDCAWAAKRQFRHCSGLFASSAYLDAGQLDGLCGLKSASSTLPNATLNSTSRDPPTPSTDHRTLAQSHELFITSQYSPGSPLFLPNGAAIFNKLQSFLRAQYPQFGFTEVVTPTIYKKSLWEISGHWDNYAEDMFEVKGRGASGQMTNAEIGQDEEFGLKPMNCPGHCLIFASKIRSYRDLPIRYADFSALHRNEISGALSGLTRVRRFHQDDAHIFCRPSQILDEIKSTLDFVGMVYDTFGLGPYKLLLSTRPADHFIGAIEDWNKAEKQLKSALDHSGRDWSISEGDGAFYGPKIDIILKDSHGKEHQTATIQLDFQLPQRFKLQYQAAPEDLGTTVSSHEGSRTMLENGYARPVIIHRAILGSLERFMALLIEHYAGIYPFWLSPRPVIIISLNQDPEVLSHIHDLQHQLGGHTRSRLSNGLRSPQPLERVPLTIDADISSRSLGKKIHDAKKLRYNFIIVVGPTEAANGTMKLQMANQPEVTREHAIEVLKTTLDSEGYNARGMEMSGKNGRKYFEALLERYL</sequence>
<evidence type="ECO:0000256" key="7">
    <source>
        <dbReference type="ARBA" id="ARBA00022917"/>
    </source>
</evidence>
<evidence type="ECO:0000259" key="13">
    <source>
        <dbReference type="PROSITE" id="PS50862"/>
    </source>
</evidence>
<dbReference type="InterPro" id="IPR004154">
    <property type="entry name" value="Anticodon-bd"/>
</dbReference>
<evidence type="ECO:0000256" key="5">
    <source>
        <dbReference type="ARBA" id="ARBA00022741"/>
    </source>
</evidence>
<dbReference type="InterPro" id="IPR002320">
    <property type="entry name" value="Thr-tRNA-ligase_IIa"/>
</dbReference>
<dbReference type="GO" id="GO:0005759">
    <property type="term" value="C:mitochondrial matrix"/>
    <property type="evidence" value="ECO:0007669"/>
    <property type="project" value="UniProtKB-SubCell"/>
</dbReference>
<comment type="similarity">
    <text evidence="2">Belongs to the class-II aminoacyl-tRNA synthetase family.</text>
</comment>
<dbReference type="Proteomes" id="UP000250140">
    <property type="component" value="Unassembled WGS sequence"/>
</dbReference>
<protein>
    <recommendedName>
        <fullName evidence="3">threonine--tRNA ligase</fullName>
        <ecNumber evidence="3">6.1.1.3</ecNumber>
    </recommendedName>
    <alternativeName>
        <fullName evidence="11">Threonyl-tRNA synthetase</fullName>
    </alternativeName>
</protein>
<evidence type="ECO:0000256" key="3">
    <source>
        <dbReference type="ARBA" id="ARBA00013163"/>
    </source>
</evidence>
<dbReference type="InterPro" id="IPR033728">
    <property type="entry name" value="ThrRS_core"/>
</dbReference>
<feature type="domain" description="Aminoacyl-transfer RNA synthetases class-II family profile" evidence="13">
    <location>
        <begin position="89"/>
        <end position="387"/>
    </location>
</feature>
<evidence type="ECO:0000256" key="8">
    <source>
        <dbReference type="ARBA" id="ARBA00022946"/>
    </source>
</evidence>
<organism evidence="14 15">
    <name type="scientific">Glonium stellatum</name>
    <dbReference type="NCBI Taxonomy" id="574774"/>
    <lineage>
        <taxon>Eukaryota</taxon>
        <taxon>Fungi</taxon>
        <taxon>Dikarya</taxon>
        <taxon>Ascomycota</taxon>
        <taxon>Pezizomycotina</taxon>
        <taxon>Dothideomycetes</taxon>
        <taxon>Pleosporomycetidae</taxon>
        <taxon>Gloniales</taxon>
        <taxon>Gloniaceae</taxon>
        <taxon>Glonium</taxon>
    </lineage>
</organism>
<keyword evidence="6" id="KW-0067">ATP-binding</keyword>
<dbReference type="Pfam" id="PF03129">
    <property type="entry name" value="HGTP_anticodon"/>
    <property type="match status" value="1"/>
</dbReference>
<evidence type="ECO:0000256" key="12">
    <source>
        <dbReference type="ARBA" id="ARBA00049515"/>
    </source>
</evidence>
<evidence type="ECO:0000256" key="4">
    <source>
        <dbReference type="ARBA" id="ARBA00022598"/>
    </source>
</evidence>
<dbReference type="SUPFAM" id="SSF52954">
    <property type="entry name" value="Class II aaRS ABD-related"/>
    <property type="match status" value="1"/>
</dbReference>
<dbReference type="Gene3D" id="3.40.50.800">
    <property type="entry name" value="Anticodon-binding domain"/>
    <property type="match status" value="1"/>
</dbReference>
<dbReference type="CDD" id="cd00771">
    <property type="entry name" value="ThrRS_core"/>
    <property type="match status" value="1"/>
</dbReference>
<dbReference type="PANTHER" id="PTHR11451:SF50">
    <property type="entry name" value="THREONINE--TRNA LIGASE, MITOCHONDRIAL"/>
    <property type="match status" value="1"/>
</dbReference>
<keyword evidence="4" id="KW-0436">Ligase</keyword>
<evidence type="ECO:0000256" key="10">
    <source>
        <dbReference type="ARBA" id="ARBA00023146"/>
    </source>
</evidence>
<dbReference type="InterPro" id="IPR036621">
    <property type="entry name" value="Anticodon-bd_dom_sf"/>
</dbReference>
<keyword evidence="7" id="KW-0648">Protein biosynthesis</keyword>
<keyword evidence="5" id="KW-0547">Nucleotide-binding</keyword>
<dbReference type="Pfam" id="PF00587">
    <property type="entry name" value="tRNA-synt_2b"/>
    <property type="match status" value="1"/>
</dbReference>
<comment type="subcellular location">
    <subcellularLocation>
        <location evidence="1">Mitochondrion matrix</location>
    </subcellularLocation>
</comment>
<dbReference type="FunFam" id="3.30.930.10:FF:000039">
    <property type="entry name" value="Threonyl-tRNA synthetase, mitochondrial"/>
    <property type="match status" value="1"/>
</dbReference>
<name>A0A8E2JUM5_9PEZI</name>
<evidence type="ECO:0000256" key="11">
    <source>
        <dbReference type="ARBA" id="ARBA00031900"/>
    </source>
</evidence>
<dbReference type="NCBIfam" id="TIGR00418">
    <property type="entry name" value="thrS"/>
    <property type="match status" value="1"/>
</dbReference>
<dbReference type="PANTHER" id="PTHR11451">
    <property type="entry name" value="THREONINE-TRNA LIGASE"/>
    <property type="match status" value="1"/>
</dbReference>
<dbReference type="GO" id="GO:0005524">
    <property type="term" value="F:ATP binding"/>
    <property type="evidence" value="ECO:0007669"/>
    <property type="project" value="UniProtKB-KW"/>
</dbReference>
<dbReference type="OrthoDB" id="5423599at2759"/>